<dbReference type="PANTHER" id="PTHR14239:SF0">
    <property type="entry name" value="F420-DEPENDENT NADP REDUCTASE"/>
    <property type="match status" value="1"/>
</dbReference>
<dbReference type="PANTHER" id="PTHR14239">
    <property type="entry name" value="DUDULIN-RELATED"/>
    <property type="match status" value="1"/>
</dbReference>
<feature type="transmembrane region" description="Helical" evidence="6">
    <location>
        <begin position="161"/>
        <end position="181"/>
    </location>
</feature>
<dbReference type="GO" id="GO:0008823">
    <property type="term" value="F:cupric reductase (NADH) activity"/>
    <property type="evidence" value="ECO:0007669"/>
    <property type="project" value="TreeGrafter"/>
</dbReference>
<comment type="subcellular location">
    <subcellularLocation>
        <location evidence="1">Membrane</location>
        <topology evidence="1">Multi-pass membrane protein</topology>
    </subcellularLocation>
</comment>
<evidence type="ECO:0000256" key="3">
    <source>
        <dbReference type="ARBA" id="ARBA00022692"/>
    </source>
</evidence>
<comment type="similarity">
    <text evidence="2">Belongs to the STEAP family.</text>
</comment>
<keyword evidence="3 6" id="KW-0812">Transmembrane</keyword>
<organism evidence="8 9">
    <name type="scientific">Chionoecetes opilio</name>
    <name type="common">Atlantic snow crab</name>
    <name type="synonym">Cancer opilio</name>
    <dbReference type="NCBI Taxonomy" id="41210"/>
    <lineage>
        <taxon>Eukaryota</taxon>
        <taxon>Metazoa</taxon>
        <taxon>Ecdysozoa</taxon>
        <taxon>Arthropoda</taxon>
        <taxon>Crustacea</taxon>
        <taxon>Multicrustacea</taxon>
        <taxon>Malacostraca</taxon>
        <taxon>Eumalacostraca</taxon>
        <taxon>Eucarida</taxon>
        <taxon>Decapoda</taxon>
        <taxon>Pleocyemata</taxon>
        <taxon>Brachyura</taxon>
        <taxon>Eubrachyura</taxon>
        <taxon>Majoidea</taxon>
        <taxon>Majidae</taxon>
        <taxon>Chionoecetes</taxon>
    </lineage>
</organism>
<feature type="transmembrane region" description="Helical" evidence="6">
    <location>
        <begin position="234"/>
        <end position="255"/>
    </location>
</feature>
<proteinExistence type="inferred from homology"/>
<reference evidence="8" key="1">
    <citation type="submission" date="2020-07" db="EMBL/GenBank/DDBJ databases">
        <title>The High-quality genome of the commercially important snow crab, Chionoecetes opilio.</title>
        <authorList>
            <person name="Jeong J.-H."/>
            <person name="Ryu S."/>
        </authorList>
    </citation>
    <scope>NUCLEOTIDE SEQUENCE</scope>
    <source>
        <strain evidence="8">MADBK_172401_WGS</strain>
        <tissue evidence="8">Digestive gland</tissue>
    </source>
</reference>
<evidence type="ECO:0000256" key="1">
    <source>
        <dbReference type="ARBA" id="ARBA00004141"/>
    </source>
</evidence>
<evidence type="ECO:0000256" key="6">
    <source>
        <dbReference type="SAM" id="Phobius"/>
    </source>
</evidence>
<keyword evidence="4 6" id="KW-1133">Transmembrane helix</keyword>
<evidence type="ECO:0000313" key="9">
    <source>
        <dbReference type="Proteomes" id="UP000770661"/>
    </source>
</evidence>
<dbReference type="EMBL" id="JACEEZ010006069">
    <property type="protein sequence ID" value="KAG0725066.1"/>
    <property type="molecule type" value="Genomic_DNA"/>
</dbReference>
<dbReference type="GO" id="GO:0005768">
    <property type="term" value="C:endosome"/>
    <property type="evidence" value="ECO:0007669"/>
    <property type="project" value="TreeGrafter"/>
</dbReference>
<dbReference type="InterPro" id="IPR051267">
    <property type="entry name" value="STEAP_metalloreductase"/>
</dbReference>
<evidence type="ECO:0000259" key="7">
    <source>
        <dbReference type="Pfam" id="PF01794"/>
    </source>
</evidence>
<evidence type="ECO:0000313" key="8">
    <source>
        <dbReference type="EMBL" id="KAG0725066.1"/>
    </source>
</evidence>
<keyword evidence="5 6" id="KW-0472">Membrane</keyword>
<name>A0A8J4YK84_CHIOP</name>
<dbReference type="GO" id="GO:0005886">
    <property type="term" value="C:plasma membrane"/>
    <property type="evidence" value="ECO:0007669"/>
    <property type="project" value="TreeGrafter"/>
</dbReference>
<feature type="transmembrane region" description="Helical" evidence="6">
    <location>
        <begin position="32"/>
        <end position="52"/>
    </location>
</feature>
<feature type="transmembrane region" description="Helical" evidence="6">
    <location>
        <begin position="128"/>
        <end position="149"/>
    </location>
</feature>
<comment type="caution">
    <text evidence="8">The sequence shown here is derived from an EMBL/GenBank/DDBJ whole genome shotgun (WGS) entry which is preliminary data.</text>
</comment>
<evidence type="ECO:0000256" key="5">
    <source>
        <dbReference type="ARBA" id="ARBA00023136"/>
    </source>
</evidence>
<feature type="transmembrane region" description="Helical" evidence="6">
    <location>
        <begin position="193"/>
        <end position="214"/>
    </location>
</feature>
<dbReference type="AlphaFoldDB" id="A0A8J4YK84"/>
<dbReference type="Proteomes" id="UP000770661">
    <property type="component" value="Unassembled WGS sequence"/>
</dbReference>
<feature type="domain" description="Ferric oxidoreductase" evidence="7">
    <location>
        <begin position="83"/>
        <end position="207"/>
    </location>
</feature>
<dbReference type="GO" id="GO:0015677">
    <property type="term" value="P:copper ion import"/>
    <property type="evidence" value="ECO:0007669"/>
    <property type="project" value="TreeGrafter"/>
</dbReference>
<dbReference type="Pfam" id="PF01794">
    <property type="entry name" value="Ferric_reduct"/>
    <property type="match status" value="1"/>
</dbReference>
<protein>
    <submittedName>
        <fullName evidence="8">Metalloreductase STEAP4</fullName>
    </submittedName>
</protein>
<accession>A0A8J4YK84</accession>
<dbReference type="OrthoDB" id="6358538at2759"/>
<gene>
    <name evidence="8" type="primary">STEAP4</name>
    <name evidence="8" type="ORF">GWK47_039310</name>
</gene>
<evidence type="ECO:0000256" key="4">
    <source>
        <dbReference type="ARBA" id="ARBA00022989"/>
    </source>
</evidence>
<sequence>MARDLRLSPLDMGRLANSREVESIPLRFFPEWHGAFAFSLVIWIAFFLLLVFEWQVCDNIMDSTSDWTSLGLLASTNVPLACGDTALTLLAVCYLPGVIAAYLQLTRGTKYSQFPGWLDRWLKSRKQLGLLMLLNALLHTLVMFCNSESQLSWTSSWHKNTFLACGCYAILLAGILGLTSLPSVSGSMTWREFSFVQSVLGWLTLLLATLHLVFCYWDKLIKADFKCYLPSSGQFVIVIPLLTIVLKLPLLLPCVDSVLTNIRQGYERPSSHSRTPNNTIN</sequence>
<dbReference type="GO" id="GO:0052851">
    <property type="term" value="F:ferric-chelate reductase (NADPH) activity"/>
    <property type="evidence" value="ECO:0007669"/>
    <property type="project" value="TreeGrafter"/>
</dbReference>
<evidence type="ECO:0000256" key="2">
    <source>
        <dbReference type="ARBA" id="ARBA00007729"/>
    </source>
</evidence>
<dbReference type="InterPro" id="IPR013130">
    <property type="entry name" value="Fe3_Rdtase_TM_dom"/>
</dbReference>
<keyword evidence="9" id="KW-1185">Reference proteome</keyword>